<dbReference type="RefSeq" id="WP_349185789.1">
    <property type="nucleotide sequence ID" value="NZ_JBBMEN010000002.1"/>
</dbReference>
<keyword evidence="2" id="KW-1185">Reference proteome</keyword>
<dbReference type="EMBL" id="JBBMEN010000002">
    <property type="protein sequence ID" value="MEQ2384908.1"/>
    <property type="molecule type" value="Genomic_DNA"/>
</dbReference>
<sequence length="87" mass="10324">MNFLRLIFGRKEPWVEFETLYSTQRLERLRIFMAENKIPYKVRAALLPVSLNTPMPTGAMAQSLWYVAVRSGDVHRVQHYLRTERDI</sequence>
<accession>A0ABV1C2C4</accession>
<protein>
    <recommendedName>
        <fullName evidence="3">DUF2007 domain-containing protein</fullName>
    </recommendedName>
</protein>
<dbReference type="Proteomes" id="UP001465119">
    <property type="component" value="Unassembled WGS sequence"/>
</dbReference>
<evidence type="ECO:0000313" key="1">
    <source>
        <dbReference type="EMBL" id="MEQ2384908.1"/>
    </source>
</evidence>
<comment type="caution">
    <text evidence="1">The sequence shown here is derived from an EMBL/GenBank/DDBJ whole genome shotgun (WGS) entry which is preliminary data.</text>
</comment>
<proteinExistence type="predicted"/>
<gene>
    <name evidence="1" type="ORF">WMO20_03000</name>
</gene>
<evidence type="ECO:0008006" key="3">
    <source>
        <dbReference type="Google" id="ProtNLM"/>
    </source>
</evidence>
<evidence type="ECO:0000313" key="2">
    <source>
        <dbReference type="Proteomes" id="UP001465119"/>
    </source>
</evidence>
<reference evidence="1 2" key="1">
    <citation type="submission" date="2024-03" db="EMBL/GenBank/DDBJ databases">
        <title>Human intestinal bacterial collection.</title>
        <authorList>
            <person name="Pauvert C."/>
            <person name="Hitch T.C.A."/>
            <person name="Clavel T."/>
        </authorList>
    </citation>
    <scope>NUCLEOTIDE SEQUENCE [LARGE SCALE GENOMIC DNA]</scope>
    <source>
        <strain evidence="1 2">CLA-AA-H281</strain>
    </source>
</reference>
<name>A0ABV1C2C4_9FIRM</name>
<organism evidence="1 2">
    <name type="scientific">Faecalibacterium intestinale</name>
    <dbReference type="NCBI Taxonomy" id="3133155"/>
    <lineage>
        <taxon>Bacteria</taxon>
        <taxon>Bacillati</taxon>
        <taxon>Bacillota</taxon>
        <taxon>Clostridia</taxon>
        <taxon>Eubacteriales</taxon>
        <taxon>Oscillospiraceae</taxon>
        <taxon>Faecalibacterium</taxon>
    </lineage>
</organism>